<dbReference type="EMBL" id="GL377589">
    <property type="protein sequence ID" value="EFJ24452.1"/>
    <property type="molecule type" value="Genomic_DNA"/>
</dbReference>
<dbReference type="AlphaFoldDB" id="D8RT59"/>
<dbReference type="Proteomes" id="UP000001514">
    <property type="component" value="Unassembled WGS sequence"/>
</dbReference>
<evidence type="ECO:0000313" key="2">
    <source>
        <dbReference type="Proteomes" id="UP000001514"/>
    </source>
</evidence>
<sequence length="144" mass="15971">MTAKFHEHSRSREKINNALVAISCPVHFYGAVTTPSSSNPASLQADRTLLKVTWSMDLDRAKQLHCFSDLVRIPLKKCSRGGEPSIEAHQCSGEERIWLHSSGNYIIVDDPAELKPVERCARVDGGRERDLVGSGELSLPNSWT</sequence>
<reference evidence="1 2" key="1">
    <citation type="journal article" date="2011" name="Science">
        <title>The Selaginella genome identifies genetic changes associated with the evolution of vascular plants.</title>
        <authorList>
            <person name="Banks J.A."/>
            <person name="Nishiyama T."/>
            <person name="Hasebe M."/>
            <person name="Bowman J.L."/>
            <person name="Gribskov M."/>
            <person name="dePamphilis C."/>
            <person name="Albert V.A."/>
            <person name="Aono N."/>
            <person name="Aoyama T."/>
            <person name="Ambrose B.A."/>
            <person name="Ashton N.W."/>
            <person name="Axtell M.J."/>
            <person name="Barker E."/>
            <person name="Barker M.S."/>
            <person name="Bennetzen J.L."/>
            <person name="Bonawitz N.D."/>
            <person name="Chapple C."/>
            <person name="Cheng C."/>
            <person name="Correa L.G."/>
            <person name="Dacre M."/>
            <person name="DeBarry J."/>
            <person name="Dreyer I."/>
            <person name="Elias M."/>
            <person name="Engstrom E.M."/>
            <person name="Estelle M."/>
            <person name="Feng L."/>
            <person name="Finet C."/>
            <person name="Floyd S.K."/>
            <person name="Frommer W.B."/>
            <person name="Fujita T."/>
            <person name="Gramzow L."/>
            <person name="Gutensohn M."/>
            <person name="Harholt J."/>
            <person name="Hattori M."/>
            <person name="Heyl A."/>
            <person name="Hirai T."/>
            <person name="Hiwatashi Y."/>
            <person name="Ishikawa M."/>
            <person name="Iwata M."/>
            <person name="Karol K.G."/>
            <person name="Koehler B."/>
            <person name="Kolukisaoglu U."/>
            <person name="Kubo M."/>
            <person name="Kurata T."/>
            <person name="Lalonde S."/>
            <person name="Li K."/>
            <person name="Li Y."/>
            <person name="Litt A."/>
            <person name="Lyons E."/>
            <person name="Manning G."/>
            <person name="Maruyama T."/>
            <person name="Michael T.P."/>
            <person name="Mikami K."/>
            <person name="Miyazaki S."/>
            <person name="Morinaga S."/>
            <person name="Murata T."/>
            <person name="Mueller-Roeber B."/>
            <person name="Nelson D.R."/>
            <person name="Obara M."/>
            <person name="Oguri Y."/>
            <person name="Olmstead R.G."/>
            <person name="Onodera N."/>
            <person name="Petersen B.L."/>
            <person name="Pils B."/>
            <person name="Prigge M."/>
            <person name="Rensing S.A."/>
            <person name="Riano-Pachon D.M."/>
            <person name="Roberts A.W."/>
            <person name="Sato Y."/>
            <person name="Scheller H.V."/>
            <person name="Schulz B."/>
            <person name="Schulz C."/>
            <person name="Shakirov E.V."/>
            <person name="Shibagaki N."/>
            <person name="Shinohara N."/>
            <person name="Shippen D.E."/>
            <person name="Soerensen I."/>
            <person name="Sotooka R."/>
            <person name="Sugimoto N."/>
            <person name="Sugita M."/>
            <person name="Sumikawa N."/>
            <person name="Tanurdzic M."/>
            <person name="Theissen G."/>
            <person name="Ulvskov P."/>
            <person name="Wakazuki S."/>
            <person name="Weng J.K."/>
            <person name="Willats W.W."/>
            <person name="Wipf D."/>
            <person name="Wolf P.G."/>
            <person name="Yang L."/>
            <person name="Zimmer A.D."/>
            <person name="Zhu Q."/>
            <person name="Mitros T."/>
            <person name="Hellsten U."/>
            <person name="Loque D."/>
            <person name="Otillar R."/>
            <person name="Salamov A."/>
            <person name="Schmutz J."/>
            <person name="Shapiro H."/>
            <person name="Lindquist E."/>
            <person name="Lucas S."/>
            <person name="Rokhsar D."/>
            <person name="Grigoriev I.V."/>
        </authorList>
    </citation>
    <scope>NUCLEOTIDE SEQUENCE [LARGE SCALE GENOMIC DNA]</scope>
</reference>
<name>D8RT59_SELML</name>
<gene>
    <name evidence="1" type="ORF">SELMODRAFT_414557</name>
</gene>
<organism evidence="2">
    <name type="scientific">Selaginella moellendorffii</name>
    <name type="common">Spikemoss</name>
    <dbReference type="NCBI Taxonomy" id="88036"/>
    <lineage>
        <taxon>Eukaryota</taxon>
        <taxon>Viridiplantae</taxon>
        <taxon>Streptophyta</taxon>
        <taxon>Embryophyta</taxon>
        <taxon>Tracheophyta</taxon>
        <taxon>Lycopodiopsida</taxon>
        <taxon>Selaginellales</taxon>
        <taxon>Selaginellaceae</taxon>
        <taxon>Selaginella</taxon>
    </lineage>
</organism>
<dbReference type="InParanoid" id="D8RT59"/>
<accession>D8RT59</accession>
<proteinExistence type="predicted"/>
<keyword evidence="2" id="KW-1185">Reference proteome</keyword>
<dbReference type="Gramene" id="EFJ24452">
    <property type="protein sequence ID" value="EFJ24452"/>
    <property type="gene ID" value="SELMODRAFT_414557"/>
</dbReference>
<protein>
    <submittedName>
        <fullName evidence="1">Uncharacterized protein</fullName>
    </submittedName>
</protein>
<dbReference type="KEGG" id="smo:SELMODRAFT_414557"/>
<dbReference type="HOGENOM" id="CLU_1799793_0_0_1"/>
<evidence type="ECO:0000313" key="1">
    <source>
        <dbReference type="EMBL" id="EFJ24452.1"/>
    </source>
</evidence>